<dbReference type="Proteomes" id="UP001328107">
    <property type="component" value="Unassembled WGS sequence"/>
</dbReference>
<reference evidence="2" key="1">
    <citation type="submission" date="2022-10" db="EMBL/GenBank/DDBJ databases">
        <title>Genome assembly of Pristionchus species.</title>
        <authorList>
            <person name="Yoshida K."/>
            <person name="Sommer R.J."/>
        </authorList>
    </citation>
    <scope>NUCLEOTIDE SEQUENCE [LARGE SCALE GENOMIC DNA]</scope>
    <source>
        <strain evidence="2">RS5460</strain>
    </source>
</reference>
<gene>
    <name evidence="1" type="ORF">PMAYCL1PPCAC_25407</name>
</gene>
<proteinExistence type="predicted"/>
<keyword evidence="2" id="KW-1185">Reference proteome</keyword>
<dbReference type="AlphaFoldDB" id="A0AAN5I7B5"/>
<protein>
    <submittedName>
        <fullName evidence="1">Uncharacterized protein</fullName>
    </submittedName>
</protein>
<name>A0AAN5I7B5_9BILA</name>
<dbReference type="EMBL" id="BTRK01000005">
    <property type="protein sequence ID" value="GMR55212.1"/>
    <property type="molecule type" value="Genomic_DNA"/>
</dbReference>
<evidence type="ECO:0000313" key="1">
    <source>
        <dbReference type="EMBL" id="GMR55212.1"/>
    </source>
</evidence>
<organism evidence="1 2">
    <name type="scientific">Pristionchus mayeri</name>
    <dbReference type="NCBI Taxonomy" id="1317129"/>
    <lineage>
        <taxon>Eukaryota</taxon>
        <taxon>Metazoa</taxon>
        <taxon>Ecdysozoa</taxon>
        <taxon>Nematoda</taxon>
        <taxon>Chromadorea</taxon>
        <taxon>Rhabditida</taxon>
        <taxon>Rhabditina</taxon>
        <taxon>Diplogasteromorpha</taxon>
        <taxon>Diplogasteroidea</taxon>
        <taxon>Neodiplogasteridae</taxon>
        <taxon>Pristionchus</taxon>
    </lineage>
</organism>
<comment type="caution">
    <text evidence="1">The sequence shown here is derived from an EMBL/GenBank/DDBJ whole genome shotgun (WGS) entry which is preliminary data.</text>
</comment>
<sequence length="122" mass="13491">YRVPERQSQLHNLREGGDGRALHQLERDPHARGECGDGAGDEHLANLLSHVLPVGSCRHRVLVGFGLGRRLAARRPANLRGRRRHILLQVVLARADRIVVGEVDRAPLRLTTALSVHGGDSW</sequence>
<feature type="non-terminal residue" evidence="1">
    <location>
        <position position="1"/>
    </location>
</feature>
<accession>A0AAN5I7B5</accession>
<evidence type="ECO:0000313" key="2">
    <source>
        <dbReference type="Proteomes" id="UP001328107"/>
    </source>
</evidence>